<feature type="region of interest" description="Disordered" evidence="1">
    <location>
        <begin position="297"/>
        <end position="351"/>
    </location>
</feature>
<dbReference type="InterPro" id="IPR013268">
    <property type="entry name" value="UTP16"/>
</dbReference>
<dbReference type="GO" id="GO:0006364">
    <property type="term" value="P:rRNA processing"/>
    <property type="evidence" value="ECO:0007669"/>
    <property type="project" value="InterPro"/>
</dbReference>
<feature type="compositionally biased region" description="Basic and acidic residues" evidence="1">
    <location>
        <begin position="317"/>
        <end position="331"/>
    </location>
</feature>
<dbReference type="GO" id="GO:0030515">
    <property type="term" value="F:snoRNA binding"/>
    <property type="evidence" value="ECO:0007669"/>
    <property type="project" value="InterPro"/>
</dbReference>
<proteinExistence type="predicted"/>
<evidence type="ECO:0000313" key="2">
    <source>
        <dbReference type="EMBL" id="KAJ5407784.1"/>
    </source>
</evidence>
<evidence type="ECO:0008006" key="4">
    <source>
        <dbReference type="Google" id="ProtNLM"/>
    </source>
</evidence>
<dbReference type="Pfam" id="PF08297">
    <property type="entry name" value="U3_snoRNA_assoc"/>
    <property type="match status" value="1"/>
</dbReference>
<gene>
    <name evidence="2" type="ORF">N7509_001667</name>
</gene>
<keyword evidence="3" id="KW-1185">Reference proteome</keyword>
<sequence length="351" mass="38585">MFSQIVTAAKGLFTRPESEETSPDPASSNAPTTSKMVTATRQRVVKPEQSTEEPVTNGVAKGGKRKAQGTNTEKPDQKQTKRRKRDSLEAAEATNDTLAQNGKHEEDSSKPTESVPKGHRRFDSEEPDMTEEPLTQATTNVSNNDEDDSDSDSDDDAPETIDNSAQLMKIKEQAKRQEKIKQQEEQAKREKRRKLDERRKVQAKSSKTKEISPIDDLLSESTATLQGSITQDARRAALPALLPDDILNAEPAERPLTPPAEDSFAVPKKSSKLRFLEKSERAPKDMQVGDVTIRVLDAPSSSKSGSKPVLAPKASKAGRDVKNNWMKRDQSSGKVNGLRRTAGGPSGFVRR</sequence>
<feature type="region of interest" description="Disordered" evidence="1">
    <location>
        <begin position="1"/>
        <end position="213"/>
    </location>
</feature>
<dbReference type="AlphaFoldDB" id="A0A9W9W7J7"/>
<feature type="compositionally biased region" description="Polar residues" evidence="1">
    <location>
        <begin position="24"/>
        <end position="41"/>
    </location>
</feature>
<accession>A0A9W9W7J7</accession>
<reference evidence="2" key="1">
    <citation type="submission" date="2022-12" db="EMBL/GenBank/DDBJ databases">
        <authorList>
            <person name="Petersen C."/>
        </authorList>
    </citation>
    <scope>NUCLEOTIDE SEQUENCE</scope>
    <source>
        <strain evidence="2">IBT 29677</strain>
    </source>
</reference>
<organism evidence="2 3">
    <name type="scientific">Penicillium cosmopolitanum</name>
    <dbReference type="NCBI Taxonomy" id="1131564"/>
    <lineage>
        <taxon>Eukaryota</taxon>
        <taxon>Fungi</taxon>
        <taxon>Dikarya</taxon>
        <taxon>Ascomycota</taxon>
        <taxon>Pezizomycotina</taxon>
        <taxon>Eurotiomycetes</taxon>
        <taxon>Eurotiomycetidae</taxon>
        <taxon>Eurotiales</taxon>
        <taxon>Aspergillaceae</taxon>
        <taxon>Penicillium</taxon>
    </lineage>
</organism>
<evidence type="ECO:0000256" key="1">
    <source>
        <dbReference type="SAM" id="MobiDB-lite"/>
    </source>
</evidence>
<feature type="compositionally biased region" description="Acidic residues" evidence="1">
    <location>
        <begin position="144"/>
        <end position="159"/>
    </location>
</feature>
<dbReference type="RefSeq" id="XP_056492099.1">
    <property type="nucleotide sequence ID" value="XM_056626304.1"/>
</dbReference>
<feature type="compositionally biased region" description="Basic and acidic residues" evidence="1">
    <location>
        <begin position="169"/>
        <end position="200"/>
    </location>
</feature>
<evidence type="ECO:0000313" key="3">
    <source>
        <dbReference type="Proteomes" id="UP001147747"/>
    </source>
</evidence>
<dbReference type="OrthoDB" id="5423707at2759"/>
<comment type="caution">
    <text evidence="2">The sequence shown here is derived from an EMBL/GenBank/DDBJ whole genome shotgun (WGS) entry which is preliminary data.</text>
</comment>
<dbReference type="Proteomes" id="UP001147747">
    <property type="component" value="Unassembled WGS sequence"/>
</dbReference>
<name>A0A9W9W7J7_9EURO</name>
<dbReference type="GeneID" id="81365284"/>
<dbReference type="EMBL" id="JAPZBU010000004">
    <property type="protein sequence ID" value="KAJ5407784.1"/>
    <property type="molecule type" value="Genomic_DNA"/>
</dbReference>
<protein>
    <recommendedName>
        <fullName evidence="4">Immediate-early protein</fullName>
    </recommendedName>
</protein>
<feature type="region of interest" description="Disordered" evidence="1">
    <location>
        <begin position="250"/>
        <end position="270"/>
    </location>
</feature>
<reference evidence="2" key="2">
    <citation type="journal article" date="2023" name="IMA Fungus">
        <title>Comparative genomic study of the Penicillium genus elucidates a diverse pangenome and 15 lateral gene transfer events.</title>
        <authorList>
            <person name="Petersen C."/>
            <person name="Sorensen T."/>
            <person name="Nielsen M.R."/>
            <person name="Sondergaard T.E."/>
            <person name="Sorensen J.L."/>
            <person name="Fitzpatrick D.A."/>
            <person name="Frisvad J.C."/>
            <person name="Nielsen K.L."/>
        </authorList>
    </citation>
    <scope>NUCLEOTIDE SEQUENCE</scope>
    <source>
        <strain evidence="2">IBT 29677</strain>
    </source>
</reference>